<organism evidence="2 3">
    <name type="scientific">Streptomyces daliensis</name>
    <dbReference type="NCBI Taxonomy" id="299421"/>
    <lineage>
        <taxon>Bacteria</taxon>
        <taxon>Bacillati</taxon>
        <taxon>Actinomycetota</taxon>
        <taxon>Actinomycetes</taxon>
        <taxon>Kitasatosporales</taxon>
        <taxon>Streptomycetaceae</taxon>
        <taxon>Streptomyces</taxon>
    </lineage>
</organism>
<evidence type="ECO:0000313" key="3">
    <source>
        <dbReference type="Proteomes" id="UP000675554"/>
    </source>
</evidence>
<accession>A0A8T4IXD5</accession>
<dbReference type="EMBL" id="JAGSMN010000535">
    <property type="protein sequence ID" value="MBR7675812.1"/>
    <property type="molecule type" value="Genomic_DNA"/>
</dbReference>
<evidence type="ECO:0000313" key="2">
    <source>
        <dbReference type="EMBL" id="MBR7675812.1"/>
    </source>
</evidence>
<keyword evidence="3" id="KW-1185">Reference proteome</keyword>
<feature type="compositionally biased region" description="Basic residues" evidence="1">
    <location>
        <begin position="167"/>
        <end position="178"/>
    </location>
</feature>
<reference evidence="2" key="1">
    <citation type="submission" date="2021-04" db="EMBL/GenBank/DDBJ databases">
        <title>Sequencing of actinobacteria type strains.</title>
        <authorList>
            <person name="Nguyen G.-S."/>
            <person name="Wentzel A."/>
        </authorList>
    </citation>
    <scope>NUCLEOTIDE SEQUENCE</scope>
    <source>
        <strain evidence="2">DSM 42095</strain>
    </source>
</reference>
<feature type="region of interest" description="Disordered" evidence="1">
    <location>
        <begin position="138"/>
        <end position="188"/>
    </location>
</feature>
<name>A0A8T4IXD5_9ACTN</name>
<comment type="caution">
    <text evidence="2">The sequence shown here is derived from an EMBL/GenBank/DDBJ whole genome shotgun (WGS) entry which is preliminary data.</text>
</comment>
<dbReference type="AlphaFoldDB" id="A0A8T4IXD5"/>
<feature type="compositionally biased region" description="Low complexity" evidence="1">
    <location>
        <begin position="179"/>
        <end position="188"/>
    </location>
</feature>
<evidence type="ECO:0000256" key="1">
    <source>
        <dbReference type="SAM" id="MobiDB-lite"/>
    </source>
</evidence>
<gene>
    <name evidence="2" type="ORF">KDA82_22910</name>
</gene>
<proteinExistence type="predicted"/>
<dbReference type="Proteomes" id="UP000675554">
    <property type="component" value="Unassembled WGS sequence"/>
</dbReference>
<sequence length="188" mass="21256">MPDDSFYTQDQISRMHQLEQLKSDNYDRGSQHYEANLDSQTARLGSDAYSAHSYFNATGRKLDENWEAYANMQQRMQQGHRVSRSEQERTERRWAIASSSHVESVEPFLQLGINYQQRLKQIMDRADATGQNPMAQMAMATQPSHSHGGGSRAHESSRSHGHSSSSSHRHHTSHHSSHHAGAGSSRGR</sequence>
<protein>
    <submittedName>
        <fullName evidence="2">Uncharacterized protein</fullName>
    </submittedName>
</protein>